<reference evidence="3 4" key="1">
    <citation type="submission" date="2020-02" db="EMBL/GenBank/DDBJ databases">
        <authorList>
            <person name="Ma Q."/>
            <person name="Huang Y."/>
            <person name="Song X."/>
            <person name="Pei D."/>
        </authorList>
    </citation>
    <scope>NUCLEOTIDE SEQUENCE [LARGE SCALE GENOMIC DNA]</scope>
    <source>
        <strain evidence="3">Sxm20200214</strain>
        <tissue evidence="3">Leaf</tissue>
    </source>
</reference>
<dbReference type="AlphaFoldDB" id="A0A8X7P2F1"/>
<protein>
    <submittedName>
        <fullName evidence="3">Uncharacterized protein</fullName>
    </submittedName>
</protein>
<organism evidence="3 4">
    <name type="scientific">Brassica carinata</name>
    <name type="common">Ethiopian mustard</name>
    <name type="synonym">Abyssinian cabbage</name>
    <dbReference type="NCBI Taxonomy" id="52824"/>
    <lineage>
        <taxon>Eukaryota</taxon>
        <taxon>Viridiplantae</taxon>
        <taxon>Streptophyta</taxon>
        <taxon>Embryophyta</taxon>
        <taxon>Tracheophyta</taxon>
        <taxon>Spermatophyta</taxon>
        <taxon>Magnoliopsida</taxon>
        <taxon>eudicotyledons</taxon>
        <taxon>Gunneridae</taxon>
        <taxon>Pentapetalae</taxon>
        <taxon>rosids</taxon>
        <taxon>malvids</taxon>
        <taxon>Brassicales</taxon>
        <taxon>Brassicaceae</taxon>
        <taxon>Brassiceae</taxon>
        <taxon>Brassica</taxon>
    </lineage>
</organism>
<dbReference type="Proteomes" id="UP000886595">
    <property type="component" value="Unassembled WGS sequence"/>
</dbReference>
<proteinExistence type="predicted"/>
<name>A0A8X7P2F1_BRACI</name>
<keyword evidence="2" id="KW-0732">Signal</keyword>
<keyword evidence="4" id="KW-1185">Reference proteome</keyword>
<evidence type="ECO:0000313" key="4">
    <source>
        <dbReference type="Proteomes" id="UP000886595"/>
    </source>
</evidence>
<evidence type="ECO:0000256" key="2">
    <source>
        <dbReference type="SAM" id="SignalP"/>
    </source>
</evidence>
<evidence type="ECO:0000313" key="3">
    <source>
        <dbReference type="EMBL" id="KAG2243760.1"/>
    </source>
</evidence>
<feature type="chain" id="PRO_5036477199" evidence="2">
    <location>
        <begin position="24"/>
        <end position="156"/>
    </location>
</feature>
<feature type="compositionally biased region" description="Basic and acidic residues" evidence="1">
    <location>
        <begin position="70"/>
        <end position="90"/>
    </location>
</feature>
<accession>A0A8X7P2F1</accession>
<feature type="region of interest" description="Disordered" evidence="1">
    <location>
        <begin position="62"/>
        <end position="90"/>
    </location>
</feature>
<comment type="caution">
    <text evidence="3">The sequence shown here is derived from an EMBL/GenBank/DDBJ whole genome shotgun (WGS) entry which is preliminary data.</text>
</comment>
<evidence type="ECO:0000256" key="1">
    <source>
        <dbReference type="SAM" id="MobiDB-lite"/>
    </source>
</evidence>
<feature type="signal peptide" evidence="2">
    <location>
        <begin position="1"/>
        <end position="23"/>
    </location>
</feature>
<sequence length="156" mass="17989">MASSTSISLLFLLSFLLLATSRAENASNGSDLDEELAFIAAEESKEQSHVNSHHDQYRDFENYEDLEQGGEFHHGEHEGGEYREEEPQLPIVDEKDVAVLTKDNFTEKKFPKKDNSRKTHNTSLGMQQYYKFPGQSLTLHRHNYAIRMTKLIKRID</sequence>
<gene>
    <name evidence="3" type="ORF">Bca52824_094395</name>
</gene>
<dbReference type="EMBL" id="JAAMPC010000152">
    <property type="protein sequence ID" value="KAG2243760.1"/>
    <property type="molecule type" value="Genomic_DNA"/>
</dbReference>